<dbReference type="GO" id="GO:0016817">
    <property type="term" value="F:hydrolase activity, acting on acid anhydrides"/>
    <property type="evidence" value="ECO:0007669"/>
    <property type="project" value="InterPro"/>
</dbReference>
<dbReference type="GO" id="GO:0004386">
    <property type="term" value="F:helicase activity"/>
    <property type="evidence" value="ECO:0007669"/>
    <property type="project" value="UniProtKB-KW"/>
</dbReference>
<dbReference type="Gene3D" id="3.40.50.300">
    <property type="entry name" value="P-loop containing nucleotide triphosphate hydrolases"/>
    <property type="match status" value="1"/>
</dbReference>
<dbReference type="SMART" id="SM00487">
    <property type="entry name" value="DEXDc"/>
    <property type="match status" value="1"/>
</dbReference>
<dbReference type="InterPro" id="IPR049730">
    <property type="entry name" value="SNF2/RAD54-like_C"/>
</dbReference>
<protein>
    <recommendedName>
        <fullName evidence="10">Helicase</fullName>
    </recommendedName>
</protein>
<dbReference type="InterPro" id="IPR038718">
    <property type="entry name" value="SNF2-like_sf"/>
</dbReference>
<dbReference type="Gene3D" id="3.40.50.10810">
    <property type="entry name" value="Tandem AAA-ATPase domain"/>
    <property type="match status" value="1"/>
</dbReference>
<dbReference type="InterPro" id="IPR001650">
    <property type="entry name" value="Helicase_C-like"/>
</dbReference>
<dbReference type="CDD" id="cd18793">
    <property type="entry name" value="SF2_C_SNF"/>
    <property type="match status" value="1"/>
</dbReference>
<dbReference type="InterPro" id="IPR027417">
    <property type="entry name" value="P-loop_NTPase"/>
</dbReference>
<evidence type="ECO:0000256" key="2">
    <source>
        <dbReference type="ARBA" id="ARBA00023015"/>
    </source>
</evidence>
<dbReference type="eggNOG" id="COG0553">
    <property type="taxonomic scope" value="Bacteria"/>
</dbReference>
<comment type="caution">
    <text evidence="8">The sequence shown here is derived from an EMBL/GenBank/DDBJ whole genome shotgun (WGS) entry which is preliminary data.</text>
</comment>
<proteinExistence type="predicted"/>
<keyword evidence="4" id="KW-0010">Activator</keyword>
<evidence type="ECO:0000256" key="1">
    <source>
        <dbReference type="ARBA" id="ARBA00022801"/>
    </source>
</evidence>
<evidence type="ECO:0000259" key="6">
    <source>
        <dbReference type="PROSITE" id="PS51192"/>
    </source>
</evidence>
<accession>A0A0A1WC38</accession>
<evidence type="ECO:0008006" key="10">
    <source>
        <dbReference type="Google" id="ProtNLM"/>
    </source>
</evidence>
<dbReference type="AlphaFoldDB" id="A0A0A1WC38"/>
<dbReference type="PROSITE" id="PS51194">
    <property type="entry name" value="HELICASE_CTER"/>
    <property type="match status" value="1"/>
</dbReference>
<dbReference type="PANTHER" id="PTHR45766:SF6">
    <property type="entry name" value="SWI_SNF-RELATED MATRIX-ASSOCIATED ACTIN-DEPENDENT REGULATOR OF CHROMATIN SUBFAMILY A-LIKE PROTEIN 1"/>
    <property type="match status" value="1"/>
</dbReference>
<keyword evidence="9" id="KW-1185">Reference proteome</keyword>
<evidence type="ECO:0000313" key="9">
    <source>
        <dbReference type="Proteomes" id="UP000032305"/>
    </source>
</evidence>
<evidence type="ECO:0000313" key="8">
    <source>
        <dbReference type="EMBL" id="GAM02928.1"/>
    </source>
</evidence>
<feature type="domain" description="Helicase ATP-binding" evidence="6">
    <location>
        <begin position="168"/>
        <end position="335"/>
    </location>
</feature>
<dbReference type="EMBL" id="BBPI01000103">
    <property type="protein sequence ID" value="GAM02928.1"/>
    <property type="molecule type" value="Genomic_DNA"/>
</dbReference>
<evidence type="ECO:0000256" key="4">
    <source>
        <dbReference type="ARBA" id="ARBA00023159"/>
    </source>
</evidence>
<sequence>MNAPVGSLVNVAALGQLGVGKLHKYDELGRAVVHFGGEGTRTLAPKTPIARARLSESTPVRFKTAAGTVATGDIVDFLIKREDGGFVYRVRANGQMHDVWEGLIMPVGETTDPMQLMKAYRWDTPRSYVARWSMADIYGRWCAASGGLPAMLGARVVPLGHQIYAARRVLFDRTPRFILADEVGLGKTIEAGMIIQALQAERQDLSVLVVAPGSMSRQWLTETYLRFGARAYHHIDCARMAEESRASLSALVSGQRLVVATTALEAHAELAEMITARRWDMVVIDEAHQIPPDHALYPRLQRLSRQSEGLLLLSATPSKRDMVGLVGLLALVAPEAFADETVDSFQAKYDRQSAVWDRLNFTRKLIDATAAEGRELDPDEVEFVADEWVGLIEGDDLFDALLNRMRAGEAEAAIELIAYVQEFHRLDHRIIRTRRATLASETTSWPERTLVELPWSASQAEAIFLNHLEELPLGNGAEARALRALYQRFCSTSPKSAMRFLEERREALDDEPGGAAGDPVARIAADTGPNDEPIILAELVRSLTRLDGEESWLRTAHGLAEAWHQEGGFSRADLLADWLTDHLRDPENQVLVFVQDAEAADDLADRLEARHGKHAVARFHCEIDEEDLASTAFRFQHDKSCRVLVSDELGGEGRNFQNASAVVHFDLPVSCARLEQRIGRLDRVGRQSDREVLSVVLEPASSADHALLETHRDVFQVFNRSIGGLEFILPKLQLQVQAAYGEGPSALRAITGDLRAEVDASLTATDEAFDISLDATKPQLERSIALAAGIEEESDTAEGASTLRSWASRLGIQTKKRDDGSSEFRWTNGSLNVSSDRLKIGAGTDSESRLLCGTFARQTALARDDLQFFAPGHSLIDTMIFEAEHGRHSRVTAFMLEGFAKHKGTLLLQVLARSVLDERLWRGHDIGPGLAARARSLLWPEVTAEIMLLRDGRGAHQDIVTHAGLRGFLDHPRKDLTLRPIEPSMVSELPFLPELWNSIDRSVPLALASIEKRRAAAAEERGDALETSLRGELGFLRWQARTAKDLDSADAFQAAIEARLALIQSTRSPRTDLLGLALVALV</sequence>
<keyword evidence="1" id="KW-0378">Hydrolase</keyword>
<reference evidence="8 9" key="1">
    <citation type="submission" date="2014-11" db="EMBL/GenBank/DDBJ databases">
        <title>Whole genome shotgun sequence of Sphingomonas parapaucimobilis NBRC 15100.</title>
        <authorList>
            <person name="Katano-Makiyama Y."/>
            <person name="Hosoyama A."/>
            <person name="Hashimoto M."/>
            <person name="Hosoyama Y."/>
            <person name="Noguchi M."/>
            <person name="Numata M."/>
            <person name="Tsuchikane K."/>
            <person name="Hirakata S."/>
            <person name="Uohara A."/>
            <person name="Shimodaira J."/>
            <person name="Ohji S."/>
            <person name="Ichikawa N."/>
            <person name="Kimura A."/>
            <person name="Yamazoe A."/>
            <person name="Fujita N."/>
        </authorList>
    </citation>
    <scope>NUCLEOTIDE SEQUENCE [LARGE SCALE GENOMIC DNA]</scope>
    <source>
        <strain evidence="8 9">NBRC 15100</strain>
    </source>
</reference>
<evidence type="ECO:0000256" key="5">
    <source>
        <dbReference type="ARBA" id="ARBA00023163"/>
    </source>
</evidence>
<organism evidence="8 9">
    <name type="scientific">Sphingomonas parapaucimobilis NBRC 15100</name>
    <dbReference type="NCBI Taxonomy" id="1219049"/>
    <lineage>
        <taxon>Bacteria</taxon>
        <taxon>Pseudomonadati</taxon>
        <taxon>Pseudomonadota</taxon>
        <taxon>Alphaproteobacteria</taxon>
        <taxon>Sphingomonadales</taxon>
        <taxon>Sphingomonadaceae</taxon>
        <taxon>Sphingomonas</taxon>
    </lineage>
</organism>
<dbReference type="Pfam" id="PF00271">
    <property type="entry name" value="Helicase_C"/>
    <property type="match status" value="1"/>
</dbReference>
<dbReference type="GO" id="GO:0003677">
    <property type="term" value="F:DNA binding"/>
    <property type="evidence" value="ECO:0007669"/>
    <property type="project" value="UniProtKB-KW"/>
</dbReference>
<dbReference type="InterPro" id="IPR022737">
    <property type="entry name" value="RapA_C"/>
</dbReference>
<dbReference type="GO" id="GO:0005524">
    <property type="term" value="F:ATP binding"/>
    <property type="evidence" value="ECO:0007669"/>
    <property type="project" value="InterPro"/>
</dbReference>
<keyword evidence="5" id="KW-0804">Transcription</keyword>
<dbReference type="Pfam" id="PF00176">
    <property type="entry name" value="SNF2-rel_dom"/>
    <property type="match status" value="1"/>
</dbReference>
<feature type="domain" description="Helicase C-terminal" evidence="7">
    <location>
        <begin position="578"/>
        <end position="733"/>
    </location>
</feature>
<dbReference type="OrthoDB" id="9814088at2"/>
<dbReference type="SMART" id="SM00490">
    <property type="entry name" value="HELICc"/>
    <property type="match status" value="1"/>
</dbReference>
<keyword evidence="3" id="KW-0238">DNA-binding</keyword>
<dbReference type="PANTHER" id="PTHR45766">
    <property type="entry name" value="DNA ANNEALING HELICASE AND ENDONUCLEASE ZRANB3 FAMILY MEMBER"/>
    <property type="match status" value="1"/>
</dbReference>
<dbReference type="SUPFAM" id="SSF52540">
    <property type="entry name" value="P-loop containing nucleoside triphosphate hydrolases"/>
    <property type="match status" value="2"/>
</dbReference>
<dbReference type="Proteomes" id="UP000032305">
    <property type="component" value="Unassembled WGS sequence"/>
</dbReference>
<dbReference type="Pfam" id="PF12137">
    <property type="entry name" value="RapA_C"/>
    <property type="match status" value="1"/>
</dbReference>
<keyword evidence="2" id="KW-0805">Transcription regulation</keyword>
<evidence type="ECO:0000256" key="3">
    <source>
        <dbReference type="ARBA" id="ARBA00023125"/>
    </source>
</evidence>
<gene>
    <name evidence="8" type="ORF">SP5_103_00030</name>
</gene>
<dbReference type="PROSITE" id="PS51192">
    <property type="entry name" value="HELICASE_ATP_BIND_1"/>
    <property type="match status" value="1"/>
</dbReference>
<dbReference type="InterPro" id="IPR000330">
    <property type="entry name" value="SNF2_N"/>
</dbReference>
<dbReference type="InterPro" id="IPR014001">
    <property type="entry name" value="Helicase_ATP-bd"/>
</dbReference>
<name>A0A0A1WC38_9SPHN</name>
<evidence type="ECO:0000259" key="7">
    <source>
        <dbReference type="PROSITE" id="PS51194"/>
    </source>
</evidence>